<accession>M1XKJ8</accession>
<dbReference type="PROSITE" id="PS50283">
    <property type="entry name" value="NA_SOLUT_SYMP_3"/>
    <property type="match status" value="1"/>
</dbReference>
<feature type="transmembrane region" description="Helical" evidence="9">
    <location>
        <begin position="227"/>
        <end position="247"/>
    </location>
</feature>
<dbReference type="Pfam" id="PF00474">
    <property type="entry name" value="SSF"/>
    <property type="match status" value="1"/>
</dbReference>
<feature type="transmembrane region" description="Helical" evidence="9">
    <location>
        <begin position="268"/>
        <end position="292"/>
    </location>
</feature>
<proteinExistence type="inferred from homology"/>
<dbReference type="KEGG" id="nmo:Nmlp_1838"/>
<dbReference type="STRING" id="268739.Nmlp_1838"/>
<dbReference type="GeneID" id="14650933"/>
<gene>
    <name evidence="10" type="ordered locus">Nmlp_1838</name>
</gene>
<dbReference type="OrthoDB" id="9779at2157"/>
<feature type="transmembrane region" description="Helical" evidence="9">
    <location>
        <begin position="114"/>
        <end position="139"/>
    </location>
</feature>
<evidence type="ECO:0000313" key="10">
    <source>
        <dbReference type="EMBL" id="CCQ36026.1"/>
    </source>
</evidence>
<feature type="transmembrane region" description="Helical" evidence="9">
    <location>
        <begin position="304"/>
        <end position="328"/>
    </location>
</feature>
<evidence type="ECO:0000256" key="8">
    <source>
        <dbReference type="SAM" id="MobiDB-lite"/>
    </source>
</evidence>
<dbReference type="RefSeq" id="WP_015408853.1">
    <property type="nucleotide sequence ID" value="NC_020388.1"/>
</dbReference>
<dbReference type="PANTHER" id="PTHR48086">
    <property type="entry name" value="SODIUM/PROLINE SYMPORTER-RELATED"/>
    <property type="match status" value="1"/>
</dbReference>
<dbReference type="InterPro" id="IPR038377">
    <property type="entry name" value="Na/Glc_symporter_sf"/>
</dbReference>
<organism evidence="10 11">
    <name type="scientific">Natronomonas moolapensis (strain DSM 18674 / CECT 7526 / JCM 14361 / 8.8.11)</name>
    <dbReference type="NCBI Taxonomy" id="268739"/>
    <lineage>
        <taxon>Archaea</taxon>
        <taxon>Methanobacteriati</taxon>
        <taxon>Methanobacteriota</taxon>
        <taxon>Stenosarchaea group</taxon>
        <taxon>Halobacteria</taxon>
        <taxon>Halobacteriales</taxon>
        <taxon>Natronomonadaceae</taxon>
        <taxon>Natronomonas</taxon>
    </lineage>
</organism>
<evidence type="ECO:0000256" key="7">
    <source>
        <dbReference type="RuleBase" id="RU362091"/>
    </source>
</evidence>
<dbReference type="HOGENOM" id="CLU_023225_1_1_2"/>
<feature type="transmembrane region" description="Helical" evidence="9">
    <location>
        <begin position="384"/>
        <end position="407"/>
    </location>
</feature>
<evidence type="ECO:0000256" key="9">
    <source>
        <dbReference type="SAM" id="Phobius"/>
    </source>
</evidence>
<feature type="transmembrane region" description="Helical" evidence="9">
    <location>
        <begin position="159"/>
        <end position="181"/>
    </location>
</feature>
<dbReference type="GO" id="GO:0005886">
    <property type="term" value="C:plasma membrane"/>
    <property type="evidence" value="ECO:0007669"/>
    <property type="project" value="TreeGrafter"/>
</dbReference>
<feature type="transmembrane region" description="Helical" evidence="9">
    <location>
        <begin position="69"/>
        <end position="93"/>
    </location>
</feature>
<dbReference type="Gene3D" id="1.20.1730.10">
    <property type="entry name" value="Sodium/glucose cotransporter"/>
    <property type="match status" value="1"/>
</dbReference>
<keyword evidence="4 9" id="KW-0812">Transmembrane</keyword>
<keyword evidence="6 9" id="KW-0472">Membrane</keyword>
<evidence type="ECO:0000256" key="2">
    <source>
        <dbReference type="ARBA" id="ARBA00006434"/>
    </source>
</evidence>
<dbReference type="EMBL" id="HF582854">
    <property type="protein sequence ID" value="CCQ36026.1"/>
    <property type="molecule type" value="Genomic_DNA"/>
</dbReference>
<keyword evidence="11" id="KW-1185">Reference proteome</keyword>
<keyword evidence="5 9" id="KW-1133">Transmembrane helix</keyword>
<feature type="transmembrane region" description="Helical" evidence="9">
    <location>
        <begin position="46"/>
        <end position="63"/>
    </location>
</feature>
<comment type="similarity">
    <text evidence="2 7">Belongs to the sodium:solute symporter (SSF) (TC 2.A.21) family.</text>
</comment>
<dbReference type="GO" id="GO:0015606">
    <property type="term" value="F:spermidine transmembrane transporter activity"/>
    <property type="evidence" value="ECO:0007669"/>
    <property type="project" value="TreeGrafter"/>
</dbReference>
<feature type="transmembrane region" description="Helical" evidence="9">
    <location>
        <begin position="188"/>
        <end position="207"/>
    </location>
</feature>
<evidence type="ECO:0000256" key="5">
    <source>
        <dbReference type="ARBA" id="ARBA00022989"/>
    </source>
</evidence>
<evidence type="ECO:0000256" key="1">
    <source>
        <dbReference type="ARBA" id="ARBA00004141"/>
    </source>
</evidence>
<feature type="region of interest" description="Disordered" evidence="8">
    <location>
        <begin position="491"/>
        <end position="525"/>
    </location>
</feature>
<dbReference type="eggNOG" id="arCOG01319">
    <property type="taxonomic scope" value="Archaea"/>
</dbReference>
<dbReference type="PANTHER" id="PTHR48086:SF10">
    <property type="entry name" value="AGR155CP"/>
    <property type="match status" value="1"/>
</dbReference>
<feature type="transmembrane region" description="Helical" evidence="9">
    <location>
        <begin position="358"/>
        <end position="378"/>
    </location>
</feature>
<evidence type="ECO:0000256" key="6">
    <source>
        <dbReference type="ARBA" id="ARBA00023136"/>
    </source>
</evidence>
<evidence type="ECO:0000313" key="11">
    <source>
        <dbReference type="Proteomes" id="UP000011867"/>
    </source>
</evidence>
<keyword evidence="3" id="KW-0813">Transport</keyword>
<dbReference type="InterPro" id="IPR001734">
    <property type="entry name" value="Na/solute_symporter"/>
</dbReference>
<evidence type="ECO:0000256" key="4">
    <source>
        <dbReference type="ARBA" id="ARBA00022692"/>
    </source>
</evidence>
<name>M1XKJ8_NATM8</name>
<dbReference type="AlphaFoldDB" id="M1XKJ8"/>
<dbReference type="Proteomes" id="UP000011867">
    <property type="component" value="Chromosome"/>
</dbReference>
<feature type="transmembrane region" description="Helical" evidence="9">
    <location>
        <begin position="414"/>
        <end position="432"/>
    </location>
</feature>
<feature type="transmembrane region" description="Helical" evidence="9">
    <location>
        <begin position="452"/>
        <end position="473"/>
    </location>
</feature>
<reference evidence="10 11" key="1">
    <citation type="journal article" date="2013" name="Genome Announc.">
        <title>Genome of the haloarchaeon Natronomonas moolapensis, a neutrophilic member of a previously haloalkaliphilic genus.</title>
        <authorList>
            <person name="Dyall-Smith M.L."/>
            <person name="Pfeiffer F."/>
            <person name="Oberwinkler T."/>
            <person name="Klee K."/>
            <person name="Rampp M."/>
            <person name="Palm P."/>
            <person name="Gross K."/>
            <person name="Schuster S.C."/>
            <person name="Oesterhelt D."/>
        </authorList>
    </citation>
    <scope>NUCLEOTIDE SEQUENCE [LARGE SCALE GENOMIC DNA]</scope>
    <source>
        <strain evidence="11">DSM 18674 / JCM 14361 / 8.8.11</strain>
    </source>
</reference>
<dbReference type="InterPro" id="IPR050277">
    <property type="entry name" value="Sodium:Solute_Symporter"/>
</dbReference>
<protein>
    <submittedName>
        <fullName evidence="10">SSSF family transport protein</fullName>
    </submittedName>
</protein>
<sequence>MVSSALVLGVTAATVAAVTAVGLLAARGRVDSVEDFISARDSAGHGTVTATVVASMMGAWILFSPAEAGAAFGGLPAILGYAVGSTIPLLLFIPVGSRIRSVMPSGHSLTEFAYARFGAAMYLFVLVVSVFYMFVFLAAEMTGIAGALSLVAGVPQWQTALLVGGFVLVYTVYGGLVASIVTDTIQTLVVLPLLAVGFGGALVALGGTGEIHAAAVAADATLLDPGFRPGVEFGIYVAFAILGANMLNQGIWQRVYAADGETSLRRGFGAAAVVVVPMILLAGLFGVAAAALGLTGPDTASVAFFLVLEAAFPTWVTLAVVVLVVLLVMSSADTMFNAIASVVTADLARLVDADQRTLWLGGRGLTVAVAVGAIFIGAQGYSVLRLFLSADLLAAAVFFPFLAGLYTERLSGPGAILAGLSGIAVGVAHFPMLRGPLAAVPGLGGALPEPSFLVAFAGATGASVAVTLVASALSDAGADLDAIDGRIRALDDPVADGGTEPPAPGEGGGRGGNDAPDETGGGERR</sequence>
<comment type="subcellular location">
    <subcellularLocation>
        <location evidence="1">Membrane</location>
        <topology evidence="1">Multi-pass membrane protein</topology>
    </subcellularLocation>
</comment>
<feature type="transmembrane region" description="Helical" evidence="9">
    <location>
        <begin position="6"/>
        <end position="26"/>
    </location>
</feature>
<evidence type="ECO:0000256" key="3">
    <source>
        <dbReference type="ARBA" id="ARBA00022448"/>
    </source>
</evidence>